<dbReference type="STRING" id="1123069.ruthe_02860"/>
<feature type="transmembrane region" description="Helical" evidence="16">
    <location>
        <begin position="24"/>
        <end position="48"/>
    </location>
</feature>
<keyword evidence="11" id="KW-0479">Metal-binding</keyword>
<comment type="subunit">
    <text evidence="5">Part of an enzyme complex containing four subunits: a flavoprotein, an iron-sulfur protein, plus two membrane-anchoring proteins, SdhC and SdhD.</text>
</comment>
<dbReference type="EMBL" id="AOLV01000033">
    <property type="protein sequence ID" value="EPX83236.1"/>
    <property type="molecule type" value="Genomic_DNA"/>
</dbReference>
<dbReference type="CDD" id="cd03495">
    <property type="entry name" value="SQR_TypeC_SdhD_like"/>
    <property type="match status" value="1"/>
</dbReference>
<keyword evidence="13 16" id="KW-1133">Transmembrane helix</keyword>
<evidence type="ECO:0000256" key="7">
    <source>
        <dbReference type="ARBA" id="ARBA00022448"/>
    </source>
</evidence>
<dbReference type="NCBIfam" id="TIGR02968">
    <property type="entry name" value="succ_dehyd_anc"/>
    <property type="match status" value="1"/>
</dbReference>
<evidence type="ECO:0000256" key="14">
    <source>
        <dbReference type="ARBA" id="ARBA00023004"/>
    </source>
</evidence>
<evidence type="ECO:0000313" key="18">
    <source>
        <dbReference type="Proteomes" id="UP000015346"/>
    </source>
</evidence>
<evidence type="ECO:0000256" key="13">
    <source>
        <dbReference type="ARBA" id="ARBA00022989"/>
    </source>
</evidence>
<gene>
    <name evidence="17" type="ORF">ruthe_02860</name>
</gene>
<comment type="cofactor">
    <cofactor evidence="1">
        <name>heme</name>
        <dbReference type="ChEBI" id="CHEBI:30413"/>
    </cofactor>
</comment>
<protein>
    <recommendedName>
        <fullName evidence="6">Succinate dehydrogenase hydrophobic membrane anchor subunit</fullName>
    </recommendedName>
</protein>
<dbReference type="GO" id="GO:0020037">
    <property type="term" value="F:heme binding"/>
    <property type="evidence" value="ECO:0007669"/>
    <property type="project" value="InterPro"/>
</dbReference>
<evidence type="ECO:0000256" key="4">
    <source>
        <dbReference type="ARBA" id="ARBA00005163"/>
    </source>
</evidence>
<comment type="subcellular location">
    <subcellularLocation>
        <location evidence="3">Membrane</location>
        <topology evidence="3">Multi-pass membrane protein</topology>
    </subcellularLocation>
</comment>
<evidence type="ECO:0000256" key="6">
    <source>
        <dbReference type="ARBA" id="ARBA00019425"/>
    </source>
</evidence>
<evidence type="ECO:0000256" key="8">
    <source>
        <dbReference type="ARBA" id="ARBA00022532"/>
    </source>
</evidence>
<evidence type="ECO:0000256" key="11">
    <source>
        <dbReference type="ARBA" id="ARBA00022723"/>
    </source>
</evidence>
<organism evidence="17 18">
    <name type="scientific">Rubellimicrobium thermophilum DSM 16684</name>
    <dbReference type="NCBI Taxonomy" id="1123069"/>
    <lineage>
        <taxon>Bacteria</taxon>
        <taxon>Pseudomonadati</taxon>
        <taxon>Pseudomonadota</taxon>
        <taxon>Alphaproteobacteria</taxon>
        <taxon>Rhodobacterales</taxon>
        <taxon>Roseobacteraceae</taxon>
        <taxon>Rubellimicrobium</taxon>
    </lineage>
</organism>
<dbReference type="UniPathway" id="UPA00223"/>
<dbReference type="InterPro" id="IPR000701">
    <property type="entry name" value="SuccDH_FuR_B_TM-su"/>
</dbReference>
<keyword evidence="12" id="KW-0249">Electron transport</keyword>
<evidence type="ECO:0000256" key="9">
    <source>
        <dbReference type="ARBA" id="ARBA00022617"/>
    </source>
</evidence>
<evidence type="ECO:0000256" key="5">
    <source>
        <dbReference type="ARBA" id="ARBA00011558"/>
    </source>
</evidence>
<evidence type="ECO:0000256" key="2">
    <source>
        <dbReference type="ARBA" id="ARBA00004050"/>
    </source>
</evidence>
<keyword evidence="8" id="KW-0816">Tricarboxylic acid cycle</keyword>
<dbReference type="InterPro" id="IPR014312">
    <property type="entry name" value="Succ_DH_anchor"/>
</dbReference>
<name>S9QP68_9RHOB</name>
<accession>S9QP68</accession>
<dbReference type="AlphaFoldDB" id="S9QP68"/>
<dbReference type="GO" id="GO:0016491">
    <property type="term" value="F:oxidoreductase activity"/>
    <property type="evidence" value="ECO:0007669"/>
    <property type="project" value="UniProtKB-KW"/>
</dbReference>
<feature type="transmembrane region" description="Helical" evidence="16">
    <location>
        <begin position="60"/>
        <end position="80"/>
    </location>
</feature>
<dbReference type="Gene3D" id="1.20.1300.10">
    <property type="entry name" value="Fumarate reductase/succinate dehydrogenase, transmembrane subunit"/>
    <property type="match status" value="1"/>
</dbReference>
<proteinExistence type="predicted"/>
<comment type="caution">
    <text evidence="17">The sequence shown here is derived from an EMBL/GenBank/DDBJ whole genome shotgun (WGS) entry which is preliminary data.</text>
</comment>
<evidence type="ECO:0000256" key="16">
    <source>
        <dbReference type="SAM" id="Phobius"/>
    </source>
</evidence>
<dbReference type="GO" id="GO:0046872">
    <property type="term" value="F:metal ion binding"/>
    <property type="evidence" value="ECO:0007669"/>
    <property type="project" value="UniProtKB-KW"/>
</dbReference>
<keyword evidence="7" id="KW-0813">Transport</keyword>
<dbReference type="GO" id="GO:0016020">
    <property type="term" value="C:membrane"/>
    <property type="evidence" value="ECO:0007669"/>
    <property type="project" value="UniProtKB-SubCell"/>
</dbReference>
<comment type="pathway">
    <text evidence="4">Carbohydrate metabolism; tricarboxylic acid cycle.</text>
</comment>
<evidence type="ECO:0000256" key="10">
    <source>
        <dbReference type="ARBA" id="ARBA00022692"/>
    </source>
</evidence>
<dbReference type="Proteomes" id="UP000015346">
    <property type="component" value="Unassembled WGS sequence"/>
</dbReference>
<evidence type="ECO:0000256" key="12">
    <source>
        <dbReference type="ARBA" id="ARBA00022982"/>
    </source>
</evidence>
<dbReference type="InterPro" id="IPR034804">
    <property type="entry name" value="SQR/QFR_C/D"/>
</dbReference>
<keyword evidence="10 16" id="KW-0812">Transmembrane</keyword>
<keyword evidence="18" id="KW-1185">Reference proteome</keyword>
<keyword evidence="17" id="KW-0560">Oxidoreductase</keyword>
<dbReference type="Pfam" id="PF01127">
    <property type="entry name" value="Sdh_cyt"/>
    <property type="match status" value="1"/>
</dbReference>
<sequence>MIRFVTVRKRAEALGASGGGTEHFWLMIVNSIALLVLVPLFVFTFGSLLGRPHEEVVATLGRPFPALVIGLTLLVGLYHFRQGAQVVIEDYVQGLARRLLIAAMVIATYGVLAVGLFAVARLAF</sequence>
<keyword evidence="15 16" id="KW-0472">Membrane</keyword>
<dbReference type="GO" id="GO:0006099">
    <property type="term" value="P:tricarboxylic acid cycle"/>
    <property type="evidence" value="ECO:0007669"/>
    <property type="project" value="UniProtKB-UniPathway"/>
</dbReference>
<comment type="function">
    <text evidence="2">Membrane-anchoring subunit of succinate dehydrogenase (SDH).</text>
</comment>
<dbReference type="HOGENOM" id="CLU_151315_0_1_5"/>
<evidence type="ECO:0000256" key="15">
    <source>
        <dbReference type="ARBA" id="ARBA00023136"/>
    </source>
</evidence>
<reference evidence="17 18" key="1">
    <citation type="journal article" date="2013" name="Stand. Genomic Sci.">
        <title>Genome sequence of the reddish-pigmented Rubellimicrobium thermophilum type strain (DSM 16684(T)), a member of the Roseobacter clade.</title>
        <authorList>
            <person name="Fiebig A."/>
            <person name="Riedel T."/>
            <person name="Gronow S."/>
            <person name="Petersen J."/>
            <person name="Klenk H.P."/>
            <person name="Goker M."/>
        </authorList>
    </citation>
    <scope>NUCLEOTIDE SEQUENCE [LARGE SCALE GENOMIC DNA]</scope>
    <source>
        <strain evidence="17 18">DSM 16684</strain>
    </source>
</reference>
<dbReference type="SUPFAM" id="SSF81343">
    <property type="entry name" value="Fumarate reductase respiratory complex transmembrane subunits"/>
    <property type="match status" value="1"/>
</dbReference>
<keyword evidence="9" id="KW-0349">Heme</keyword>
<evidence type="ECO:0000313" key="17">
    <source>
        <dbReference type="EMBL" id="EPX83236.1"/>
    </source>
</evidence>
<keyword evidence="14" id="KW-0408">Iron</keyword>
<evidence type="ECO:0000256" key="3">
    <source>
        <dbReference type="ARBA" id="ARBA00004141"/>
    </source>
</evidence>
<evidence type="ECO:0000256" key="1">
    <source>
        <dbReference type="ARBA" id="ARBA00001971"/>
    </source>
</evidence>
<feature type="transmembrane region" description="Helical" evidence="16">
    <location>
        <begin position="100"/>
        <end position="123"/>
    </location>
</feature>